<dbReference type="Pfam" id="PF01943">
    <property type="entry name" value="Polysacc_synt"/>
    <property type="match status" value="1"/>
</dbReference>
<dbReference type="InterPro" id="IPR002797">
    <property type="entry name" value="Polysacc_synth"/>
</dbReference>
<reference evidence="7 8" key="1">
    <citation type="submission" date="2019-06" db="EMBL/GenBank/DDBJ databases">
        <title>Description Trichococcus psychrophilus sp. nov., isolated from a cold spring, by genomic and phenotypic analyses.</title>
        <authorList>
            <person name="Zakharyuk A."/>
        </authorList>
    </citation>
    <scope>NUCLEOTIDE SEQUENCE [LARGE SCALE GENOMIC DNA]</scope>
    <source>
        <strain evidence="7 8">SKBG</strain>
    </source>
</reference>
<evidence type="ECO:0000256" key="2">
    <source>
        <dbReference type="ARBA" id="ARBA00022475"/>
    </source>
</evidence>
<dbReference type="EMBL" id="VENO01000003">
    <property type="protein sequence ID" value="TNV68456.1"/>
    <property type="molecule type" value="Genomic_DNA"/>
</dbReference>
<keyword evidence="2" id="KW-1003">Cell membrane</keyword>
<feature type="transmembrane region" description="Helical" evidence="6">
    <location>
        <begin position="143"/>
        <end position="165"/>
    </location>
</feature>
<evidence type="ECO:0000256" key="4">
    <source>
        <dbReference type="ARBA" id="ARBA00022989"/>
    </source>
</evidence>
<feature type="transmembrane region" description="Helical" evidence="6">
    <location>
        <begin position="249"/>
        <end position="270"/>
    </location>
</feature>
<evidence type="ECO:0000256" key="1">
    <source>
        <dbReference type="ARBA" id="ARBA00004651"/>
    </source>
</evidence>
<feature type="transmembrane region" description="Helical" evidence="6">
    <location>
        <begin position="291"/>
        <end position="311"/>
    </location>
</feature>
<comment type="caution">
    <text evidence="7">The sequence shown here is derived from an EMBL/GenBank/DDBJ whole genome shotgun (WGS) entry which is preliminary data.</text>
</comment>
<keyword evidence="4 6" id="KW-1133">Transmembrane helix</keyword>
<dbReference type="PANTHER" id="PTHR30250">
    <property type="entry name" value="PST FAMILY PREDICTED COLANIC ACID TRANSPORTER"/>
    <property type="match status" value="1"/>
</dbReference>
<evidence type="ECO:0000256" key="5">
    <source>
        <dbReference type="ARBA" id="ARBA00023136"/>
    </source>
</evidence>
<feature type="transmembrane region" description="Helical" evidence="6">
    <location>
        <begin position="385"/>
        <end position="405"/>
    </location>
</feature>
<feature type="transmembrane region" description="Helical" evidence="6">
    <location>
        <begin position="44"/>
        <end position="67"/>
    </location>
</feature>
<dbReference type="AlphaFoldDB" id="A0A5C5E5M5"/>
<organism evidence="7 8">
    <name type="scientific">Trichococcus shcherbakoviae subsp. psychrophilus</name>
    <dbReference type="NCBI Taxonomy" id="2585775"/>
    <lineage>
        <taxon>Bacteria</taxon>
        <taxon>Bacillati</taxon>
        <taxon>Bacillota</taxon>
        <taxon>Bacilli</taxon>
        <taxon>Lactobacillales</taxon>
        <taxon>Carnobacteriaceae</taxon>
        <taxon>Trichococcus</taxon>
    </lineage>
</organism>
<keyword evidence="3 6" id="KW-0812">Transmembrane</keyword>
<feature type="transmembrane region" description="Helical" evidence="6">
    <location>
        <begin position="12"/>
        <end position="32"/>
    </location>
</feature>
<evidence type="ECO:0000313" key="7">
    <source>
        <dbReference type="EMBL" id="TNV68456.1"/>
    </source>
</evidence>
<feature type="transmembrane region" description="Helical" evidence="6">
    <location>
        <begin position="115"/>
        <end position="136"/>
    </location>
</feature>
<feature type="transmembrane region" description="Helical" evidence="6">
    <location>
        <begin position="358"/>
        <end position="379"/>
    </location>
</feature>
<evidence type="ECO:0000256" key="3">
    <source>
        <dbReference type="ARBA" id="ARBA00022692"/>
    </source>
</evidence>
<dbReference type="PANTHER" id="PTHR30250:SF11">
    <property type="entry name" value="O-ANTIGEN TRANSPORTER-RELATED"/>
    <property type="match status" value="1"/>
</dbReference>
<keyword evidence="8" id="KW-1185">Reference proteome</keyword>
<name>A0A5C5E5M5_9LACT</name>
<gene>
    <name evidence="7" type="ORF">FHK04_09595</name>
</gene>
<comment type="subcellular location">
    <subcellularLocation>
        <location evidence="1">Cell membrane</location>
        <topology evidence="1">Multi-pass membrane protein</topology>
    </subcellularLocation>
</comment>
<feature type="transmembrane region" description="Helical" evidence="6">
    <location>
        <begin position="443"/>
        <end position="464"/>
    </location>
</feature>
<protein>
    <submittedName>
        <fullName evidence="7">Flippase</fullName>
    </submittedName>
</protein>
<feature type="transmembrane region" description="Helical" evidence="6">
    <location>
        <begin position="214"/>
        <end position="237"/>
    </location>
</feature>
<evidence type="ECO:0000256" key="6">
    <source>
        <dbReference type="SAM" id="Phobius"/>
    </source>
</evidence>
<evidence type="ECO:0000313" key="8">
    <source>
        <dbReference type="Proteomes" id="UP000313395"/>
    </source>
</evidence>
<dbReference type="InterPro" id="IPR050833">
    <property type="entry name" value="Poly_Biosynth_Transport"/>
</dbReference>
<dbReference type="RefSeq" id="WP_140186485.1">
    <property type="nucleotide sequence ID" value="NZ_VENO01000003.1"/>
</dbReference>
<sequence length="486" mass="54601">MQKIKSIKYNFIMNFILTASSLIFPLITFPYVSRILLPEGNGKIAFVSSIISYFSMFAMLGIPTYGIRTCAKVRENKEELSRTVQELIIINIVTTTITYIILIISLFIVPKFEEYRTLIIINSIGLILNSFGMNWLYQALEQYSYITVRSLIFKVLSILLMFLFIHDKNDYILYSAITVFASSGSNVINIINIRKYIYIKPVGSYHLKKHIKPIMTFFAMSVATSVYINMDTVMLGFMRSDNEVGLYNAAVKIKAILTALVASLGTVLLPRMSYYINTNKKNEFKDMTAKALNFVILISLPLTIYFIVYAKEVIMFLSGSNYLGAIPTMQIITPTIIFIGLTNVLGIQVLLPLNRERGVLISVIVGAIVNIAINMILIPKMGADGAALGTLFAEFSVLIVQTMSLQSILADIRTKINLRYGMVSCAVASISIPLLKLVHFNSILTTLIMSTIVFFCSYGIVLLIQGEPLTKEFIFGKFKKNKLRRT</sequence>
<keyword evidence="5 6" id="KW-0472">Membrane</keyword>
<dbReference type="Proteomes" id="UP000313395">
    <property type="component" value="Unassembled WGS sequence"/>
</dbReference>
<dbReference type="GO" id="GO:0005886">
    <property type="term" value="C:plasma membrane"/>
    <property type="evidence" value="ECO:0007669"/>
    <property type="project" value="UniProtKB-SubCell"/>
</dbReference>
<feature type="transmembrane region" description="Helical" evidence="6">
    <location>
        <begin position="331"/>
        <end position="351"/>
    </location>
</feature>
<feature type="transmembrane region" description="Helical" evidence="6">
    <location>
        <begin position="417"/>
        <end position="437"/>
    </location>
</feature>
<feature type="transmembrane region" description="Helical" evidence="6">
    <location>
        <begin position="88"/>
        <end position="109"/>
    </location>
</feature>
<dbReference type="CDD" id="cd13128">
    <property type="entry name" value="MATE_Wzx_like"/>
    <property type="match status" value="1"/>
</dbReference>
<feature type="transmembrane region" description="Helical" evidence="6">
    <location>
        <begin position="171"/>
        <end position="193"/>
    </location>
</feature>
<accession>A0A5C5E5M5</accession>
<proteinExistence type="predicted"/>